<evidence type="ECO:0000313" key="7">
    <source>
        <dbReference type="EMBL" id="PLC56252.1"/>
    </source>
</evidence>
<evidence type="ECO:0000256" key="1">
    <source>
        <dbReference type="ARBA" id="ARBA00004141"/>
    </source>
</evidence>
<evidence type="ECO:0008006" key="9">
    <source>
        <dbReference type="Google" id="ProtNLM"/>
    </source>
</evidence>
<keyword evidence="4 6" id="KW-0472">Membrane</keyword>
<dbReference type="OrthoDB" id="6538889at2"/>
<dbReference type="InterPro" id="IPR007688">
    <property type="entry name" value="Conjugal_tfr_TrbL/VirB6"/>
</dbReference>
<name>A0A2N4UMM1_9GAMM</name>
<feature type="transmembrane region" description="Helical" evidence="6">
    <location>
        <begin position="214"/>
        <end position="232"/>
    </location>
</feature>
<dbReference type="Proteomes" id="UP000234420">
    <property type="component" value="Unassembled WGS sequence"/>
</dbReference>
<dbReference type="EMBL" id="NPIB01000034">
    <property type="protein sequence ID" value="PLC56252.1"/>
    <property type="molecule type" value="Genomic_DNA"/>
</dbReference>
<feature type="compositionally biased region" description="Basic and acidic residues" evidence="5">
    <location>
        <begin position="361"/>
        <end position="373"/>
    </location>
</feature>
<feature type="transmembrane region" description="Helical" evidence="6">
    <location>
        <begin position="140"/>
        <end position="160"/>
    </location>
</feature>
<comment type="caution">
    <text evidence="7">The sequence shown here is derived from an EMBL/GenBank/DDBJ whole genome shotgun (WGS) entry which is preliminary data.</text>
</comment>
<evidence type="ECO:0000256" key="6">
    <source>
        <dbReference type="SAM" id="Phobius"/>
    </source>
</evidence>
<organism evidence="7 8">
    <name type="scientific">Photobacterium carnosum</name>
    <dbReference type="NCBI Taxonomy" id="2023717"/>
    <lineage>
        <taxon>Bacteria</taxon>
        <taxon>Pseudomonadati</taxon>
        <taxon>Pseudomonadota</taxon>
        <taxon>Gammaproteobacteria</taxon>
        <taxon>Vibrionales</taxon>
        <taxon>Vibrionaceae</taxon>
        <taxon>Photobacterium</taxon>
    </lineage>
</organism>
<feature type="transmembrane region" description="Helical" evidence="6">
    <location>
        <begin position="70"/>
        <end position="90"/>
    </location>
</feature>
<dbReference type="GO" id="GO:0016020">
    <property type="term" value="C:membrane"/>
    <property type="evidence" value="ECO:0007669"/>
    <property type="project" value="UniProtKB-SubCell"/>
</dbReference>
<feature type="transmembrane region" description="Helical" evidence="6">
    <location>
        <begin position="244"/>
        <end position="261"/>
    </location>
</feature>
<sequence>MNSNGVIIFQWLGKQLSIVMDQVILQSINGFINVFTVPVYSLITIYLLWKGYLILIGQTEQYFRDYLMTVLKITVITYFALNVVHFTTYIQGGIEALNVALISSVQGGVSSNSAGIYQLLDETLTTAIEQMSYCNDQWQFFHGSTWGWLLALISILVAYLPLLIQAATLIIGTQFLVTMLFVIAPICFIFAMFPASKKVFDAWVSKMLEMSFKLVLAFAVVTFMTTIFSTWVGNNPLDNTLNPYGLSAQLLILGWILWWVLGQVSGMAGSLAGGFATGVLQLSDITQNAAASLKHAVLTAKAGKIAATPITAPTSWAAKSITQSLIAKYNARGDQVANPNSTHSTSKKPKPIDATTSRIAEINKQRQKNKDNH</sequence>
<evidence type="ECO:0000256" key="4">
    <source>
        <dbReference type="ARBA" id="ARBA00023136"/>
    </source>
</evidence>
<evidence type="ECO:0000256" key="2">
    <source>
        <dbReference type="ARBA" id="ARBA00022692"/>
    </source>
</evidence>
<protein>
    <recommendedName>
        <fullName evidence="9">Type IV secretion system protein</fullName>
    </recommendedName>
</protein>
<reference evidence="7 8" key="1">
    <citation type="journal article" date="2018" name="Syst. Appl. Microbiol.">
        <title>Photobacterium carnosum sp. nov., isolated from spoiled modified atmosphere packaged poultry meat.</title>
        <authorList>
            <person name="Hilgarth M."/>
            <person name="Fuertes S."/>
            <person name="Ehrmann M."/>
            <person name="Vogel R.F."/>
        </authorList>
    </citation>
    <scope>NUCLEOTIDE SEQUENCE [LARGE SCALE GENOMIC DNA]</scope>
    <source>
        <strain evidence="7 8">TMW 2.2021</strain>
    </source>
</reference>
<dbReference type="Pfam" id="PF04610">
    <property type="entry name" value="TrbL"/>
    <property type="match status" value="1"/>
</dbReference>
<gene>
    <name evidence="7" type="ORF">CIK00_19285</name>
</gene>
<feature type="region of interest" description="Disordered" evidence="5">
    <location>
        <begin position="333"/>
        <end position="373"/>
    </location>
</feature>
<evidence type="ECO:0000256" key="3">
    <source>
        <dbReference type="ARBA" id="ARBA00022989"/>
    </source>
</evidence>
<keyword evidence="3 6" id="KW-1133">Transmembrane helix</keyword>
<dbReference type="GO" id="GO:0030255">
    <property type="term" value="P:protein secretion by the type IV secretion system"/>
    <property type="evidence" value="ECO:0007669"/>
    <property type="project" value="InterPro"/>
</dbReference>
<comment type="subcellular location">
    <subcellularLocation>
        <location evidence="1">Membrane</location>
        <topology evidence="1">Multi-pass membrane protein</topology>
    </subcellularLocation>
</comment>
<keyword evidence="2 6" id="KW-0812">Transmembrane</keyword>
<feature type="transmembrane region" description="Helical" evidence="6">
    <location>
        <begin position="166"/>
        <end position="193"/>
    </location>
</feature>
<accession>A0A2N4UMM1</accession>
<dbReference type="RefSeq" id="WP_065208458.1">
    <property type="nucleotide sequence ID" value="NZ_BPPU01000006.1"/>
</dbReference>
<feature type="transmembrane region" description="Helical" evidence="6">
    <location>
        <begin position="30"/>
        <end position="49"/>
    </location>
</feature>
<evidence type="ECO:0000256" key="5">
    <source>
        <dbReference type="SAM" id="MobiDB-lite"/>
    </source>
</evidence>
<evidence type="ECO:0000313" key="8">
    <source>
        <dbReference type="Proteomes" id="UP000234420"/>
    </source>
</evidence>
<keyword evidence="8" id="KW-1185">Reference proteome</keyword>
<proteinExistence type="predicted"/>
<dbReference type="AlphaFoldDB" id="A0A2N4UMM1"/>